<dbReference type="GO" id="GO:0160147">
    <property type="term" value="F:tRNA pseudouridine(38-40) synthase activity"/>
    <property type="evidence" value="ECO:0007669"/>
    <property type="project" value="UniProtKB-EC"/>
</dbReference>
<evidence type="ECO:0000256" key="3">
    <source>
        <dbReference type="ARBA" id="ARBA00023235"/>
    </source>
</evidence>
<evidence type="ECO:0000256" key="1">
    <source>
        <dbReference type="ARBA" id="ARBA00009375"/>
    </source>
</evidence>
<dbReference type="Gene3D" id="3.30.70.660">
    <property type="entry name" value="Pseudouridine synthase I, catalytic domain, C-terminal subdomain"/>
    <property type="match status" value="1"/>
</dbReference>
<dbReference type="GO" id="GO:0003723">
    <property type="term" value="F:RNA binding"/>
    <property type="evidence" value="ECO:0007669"/>
    <property type="project" value="InterPro"/>
</dbReference>
<dbReference type="Pfam" id="PF01416">
    <property type="entry name" value="PseudoU_synth_1"/>
    <property type="match status" value="1"/>
</dbReference>
<dbReference type="EMBL" id="JAZDUA010000077">
    <property type="protein sequence ID" value="KAK7869256.1"/>
    <property type="molecule type" value="Genomic_DNA"/>
</dbReference>
<dbReference type="InterPro" id="IPR020103">
    <property type="entry name" value="PsdUridine_synth_cat_dom_sf"/>
</dbReference>
<feature type="domain" description="Pseudouridine synthase I TruA alpha/beta" evidence="5">
    <location>
        <begin position="176"/>
        <end position="302"/>
    </location>
</feature>
<dbReference type="Gene3D" id="3.30.70.580">
    <property type="entry name" value="Pseudouridine synthase I, catalytic domain, N-terminal subdomain"/>
    <property type="match status" value="1"/>
</dbReference>
<reference evidence="6 7" key="1">
    <citation type="submission" date="2024-03" db="EMBL/GenBank/DDBJ databases">
        <title>The genome assembly and annotation of the cricket Gryllus longicercus Weissman &amp; Gray.</title>
        <authorList>
            <person name="Szrajer S."/>
            <person name="Gray D."/>
            <person name="Ylla G."/>
        </authorList>
    </citation>
    <scope>NUCLEOTIDE SEQUENCE [LARGE SCALE GENOMIC DNA]</scope>
    <source>
        <strain evidence="6">DAG 2021-001</strain>
        <tissue evidence="6">Whole body minus gut</tissue>
    </source>
</reference>
<dbReference type="HAMAP" id="MF_00171">
    <property type="entry name" value="TruA"/>
    <property type="match status" value="1"/>
</dbReference>
<protein>
    <recommendedName>
        <fullName evidence="4">tRNA pseudouridine synthase</fullName>
        <ecNumber evidence="4">5.4.99.12</ecNumber>
    </recommendedName>
</protein>
<evidence type="ECO:0000256" key="2">
    <source>
        <dbReference type="ARBA" id="ARBA00022694"/>
    </source>
</evidence>
<evidence type="ECO:0000259" key="5">
    <source>
        <dbReference type="Pfam" id="PF01416"/>
    </source>
</evidence>
<dbReference type="PANTHER" id="PTHR11142">
    <property type="entry name" value="PSEUDOURIDYLATE SYNTHASE"/>
    <property type="match status" value="1"/>
</dbReference>
<dbReference type="InterPro" id="IPR020097">
    <property type="entry name" value="PsdUridine_synth_TruA_a/b_dom"/>
</dbReference>
<comment type="similarity">
    <text evidence="1 4">Belongs to the tRNA pseudouridine synthase TruA family.</text>
</comment>
<dbReference type="InterPro" id="IPR020094">
    <property type="entry name" value="TruA/RsuA/RluB/E/F_N"/>
</dbReference>
<gene>
    <name evidence="6" type="ORF">R5R35_000876</name>
</gene>
<dbReference type="Proteomes" id="UP001378592">
    <property type="component" value="Unassembled WGS sequence"/>
</dbReference>
<proteinExistence type="inferred from homology"/>
<keyword evidence="3 4" id="KW-0413">Isomerase</keyword>
<keyword evidence="7" id="KW-1185">Reference proteome</keyword>
<dbReference type="PANTHER" id="PTHR11142:SF0">
    <property type="entry name" value="TRNA PSEUDOURIDINE SYNTHASE-LIKE 1"/>
    <property type="match status" value="1"/>
</dbReference>
<dbReference type="SUPFAM" id="SSF55120">
    <property type="entry name" value="Pseudouridine synthase"/>
    <property type="match status" value="1"/>
</dbReference>
<organism evidence="6 7">
    <name type="scientific">Gryllus longicercus</name>
    <dbReference type="NCBI Taxonomy" id="2509291"/>
    <lineage>
        <taxon>Eukaryota</taxon>
        <taxon>Metazoa</taxon>
        <taxon>Ecdysozoa</taxon>
        <taxon>Arthropoda</taxon>
        <taxon>Hexapoda</taxon>
        <taxon>Insecta</taxon>
        <taxon>Pterygota</taxon>
        <taxon>Neoptera</taxon>
        <taxon>Polyneoptera</taxon>
        <taxon>Orthoptera</taxon>
        <taxon>Ensifera</taxon>
        <taxon>Gryllidea</taxon>
        <taxon>Grylloidea</taxon>
        <taxon>Gryllidae</taxon>
        <taxon>Gryllinae</taxon>
        <taxon>Gryllus</taxon>
    </lineage>
</organism>
<dbReference type="EC" id="5.4.99.12" evidence="4"/>
<keyword evidence="2 4" id="KW-0819">tRNA processing</keyword>
<comment type="catalytic activity">
    <reaction evidence="4">
        <text>uridine(38/39/40) in tRNA = pseudouridine(38/39/40) in tRNA</text>
        <dbReference type="Rhea" id="RHEA:22376"/>
        <dbReference type="Rhea" id="RHEA-COMP:10085"/>
        <dbReference type="Rhea" id="RHEA-COMP:10087"/>
        <dbReference type="ChEBI" id="CHEBI:65314"/>
        <dbReference type="ChEBI" id="CHEBI:65315"/>
        <dbReference type="EC" id="5.4.99.12"/>
    </reaction>
</comment>
<name>A0AAN9VT50_9ORTH</name>
<evidence type="ECO:0000313" key="6">
    <source>
        <dbReference type="EMBL" id="KAK7869256.1"/>
    </source>
</evidence>
<accession>A0AAN9VT50</accession>
<evidence type="ECO:0000256" key="4">
    <source>
        <dbReference type="RuleBase" id="RU003792"/>
    </source>
</evidence>
<comment type="caution">
    <text evidence="6">The sequence shown here is derived from an EMBL/GenBank/DDBJ whole genome shotgun (WGS) entry which is preliminary data.</text>
</comment>
<dbReference type="GO" id="GO:0031119">
    <property type="term" value="P:tRNA pseudouridine synthesis"/>
    <property type="evidence" value="ECO:0007669"/>
    <property type="project" value="TreeGrafter"/>
</dbReference>
<dbReference type="InterPro" id="IPR001406">
    <property type="entry name" value="PsdUridine_synth_TruA"/>
</dbReference>
<evidence type="ECO:0000313" key="7">
    <source>
        <dbReference type="Proteomes" id="UP001378592"/>
    </source>
</evidence>
<dbReference type="AlphaFoldDB" id="A0AAN9VT50"/>
<sequence length="332" mass="37744">MTRFLMYISYLGTRFRGIQKQVSRAKPEAEDPFTVQGMLEIALRKFDPVKVPQVVISSRTDRGVHGLRSAIHVDLEHQSGTNYVPTDLVRGLNKYFDRSHIAIRVQECQIVPETFHARFSAIKRSYLYRLAVRKPEAPPLALGNQDLIAQIPFWDWRRCYFIQNPEFDVEKFRSSARLLLGEKDFCTFIGISNKRNRDGSVKEISTVRVLHSIHISPHQPSIPSDISEPSAHYNYWNIVFCAKSFGYRQVRRMVGVLVAVAQGKLQQSDVEHMLANPSPESWKSFVAPAPAYGLYLSNVHYDTADLILENGNVVNETKQEALSLNDHKASGG</sequence>
<dbReference type="InterPro" id="IPR020095">
    <property type="entry name" value="PsdUridine_synth_TruA_C"/>
</dbReference>